<organism evidence="2">
    <name type="scientific">hydrothermal vent metagenome</name>
    <dbReference type="NCBI Taxonomy" id="652676"/>
    <lineage>
        <taxon>unclassified sequences</taxon>
        <taxon>metagenomes</taxon>
        <taxon>ecological metagenomes</taxon>
    </lineage>
</organism>
<dbReference type="CDD" id="cd00060">
    <property type="entry name" value="FHA"/>
    <property type="match status" value="1"/>
</dbReference>
<dbReference type="Gene3D" id="2.60.200.20">
    <property type="match status" value="1"/>
</dbReference>
<dbReference type="PROSITE" id="PS50006">
    <property type="entry name" value="FHA_DOMAIN"/>
    <property type="match status" value="1"/>
</dbReference>
<evidence type="ECO:0000259" key="1">
    <source>
        <dbReference type="PROSITE" id="PS50006"/>
    </source>
</evidence>
<dbReference type="SMART" id="SM00240">
    <property type="entry name" value="FHA"/>
    <property type="match status" value="1"/>
</dbReference>
<dbReference type="Pfam" id="PF00498">
    <property type="entry name" value="FHA"/>
    <property type="match status" value="1"/>
</dbReference>
<accession>A0A3B0ZV24</accession>
<protein>
    <recommendedName>
        <fullName evidence="1">FHA domain-containing protein</fullName>
    </recommendedName>
</protein>
<dbReference type="EMBL" id="UOFT01000058">
    <property type="protein sequence ID" value="VAW97405.1"/>
    <property type="molecule type" value="Genomic_DNA"/>
</dbReference>
<name>A0A3B0ZV24_9ZZZZ</name>
<dbReference type="PANTHER" id="PTHR23308">
    <property type="entry name" value="NUCLEAR INHIBITOR OF PROTEIN PHOSPHATASE-1"/>
    <property type="match status" value="1"/>
</dbReference>
<reference evidence="2" key="1">
    <citation type="submission" date="2018-06" db="EMBL/GenBank/DDBJ databases">
        <authorList>
            <person name="Zhirakovskaya E."/>
        </authorList>
    </citation>
    <scope>NUCLEOTIDE SEQUENCE</scope>
</reference>
<proteinExistence type="predicted"/>
<dbReference type="AlphaFoldDB" id="A0A3B0ZV24"/>
<dbReference type="InterPro" id="IPR008984">
    <property type="entry name" value="SMAD_FHA_dom_sf"/>
</dbReference>
<gene>
    <name evidence="2" type="ORF">MNBD_GAMMA23-917</name>
</gene>
<evidence type="ECO:0000313" key="2">
    <source>
        <dbReference type="EMBL" id="VAW97405.1"/>
    </source>
</evidence>
<dbReference type="SUPFAM" id="SSF49879">
    <property type="entry name" value="SMAD/FHA domain"/>
    <property type="match status" value="1"/>
</dbReference>
<dbReference type="InterPro" id="IPR000253">
    <property type="entry name" value="FHA_dom"/>
</dbReference>
<dbReference type="InterPro" id="IPR050923">
    <property type="entry name" value="Cell_Proc_Reg/RNA_Proc"/>
</dbReference>
<feature type="domain" description="FHA" evidence="1">
    <location>
        <begin position="23"/>
        <end position="72"/>
    </location>
</feature>
<sequence length="191" mass="21415">MYKLTIRDNNNKLDEMYVSHDVLKIGRNADNDIRLDDATVSSHHAEIRQLNDAVEIKDCGSTNGTYVNGNAITTHTLNDNDVVVIGKLTISFSSDRPAPLTEEIDPTTTISRGEMQHLLERIEQHKAGKSATSNVSRKLNWIVQDASGIWWGFELEPVVGESGWENPNNGMKILLKEEASNENWKDSLQKL</sequence>